<dbReference type="SUPFAM" id="SSF53300">
    <property type="entry name" value="vWA-like"/>
    <property type="match status" value="1"/>
</dbReference>
<proteinExistence type="predicted"/>
<evidence type="ECO:0000256" key="3">
    <source>
        <dbReference type="ARBA" id="ARBA00022989"/>
    </source>
</evidence>
<dbReference type="InterPro" id="IPR050768">
    <property type="entry name" value="UPF0353/GerABKA_families"/>
</dbReference>
<dbReference type="Proteomes" id="UP001363010">
    <property type="component" value="Unassembled WGS sequence"/>
</dbReference>
<keyword evidence="4 6" id="KW-0472">Membrane</keyword>
<dbReference type="EMBL" id="JBBKZV010000006">
    <property type="protein sequence ID" value="MEJ8823104.1"/>
    <property type="molecule type" value="Genomic_DNA"/>
</dbReference>
<keyword evidence="1" id="KW-1003">Cell membrane</keyword>
<dbReference type="PANTHER" id="PTHR22550">
    <property type="entry name" value="SPORE GERMINATION PROTEIN"/>
    <property type="match status" value="1"/>
</dbReference>
<feature type="transmembrane region" description="Helical" evidence="6">
    <location>
        <begin position="320"/>
        <end position="343"/>
    </location>
</feature>
<feature type="region of interest" description="Disordered" evidence="5">
    <location>
        <begin position="188"/>
        <end position="211"/>
    </location>
</feature>
<dbReference type="Gene3D" id="3.40.50.410">
    <property type="entry name" value="von Willebrand factor, type A domain"/>
    <property type="match status" value="1"/>
</dbReference>
<dbReference type="InterPro" id="IPR002035">
    <property type="entry name" value="VWF_A"/>
</dbReference>
<evidence type="ECO:0000256" key="1">
    <source>
        <dbReference type="ARBA" id="ARBA00022475"/>
    </source>
</evidence>
<feature type="transmembrane region" description="Helical" evidence="6">
    <location>
        <begin position="6"/>
        <end position="26"/>
    </location>
</feature>
<dbReference type="InterPro" id="IPR036465">
    <property type="entry name" value="vWFA_dom_sf"/>
</dbReference>
<keyword evidence="3 6" id="KW-1133">Transmembrane helix</keyword>
<evidence type="ECO:0000256" key="2">
    <source>
        <dbReference type="ARBA" id="ARBA00022692"/>
    </source>
</evidence>
<feature type="domain" description="VWFA" evidence="7">
    <location>
        <begin position="87"/>
        <end position="307"/>
    </location>
</feature>
<evidence type="ECO:0000313" key="8">
    <source>
        <dbReference type="EMBL" id="MEJ8823104.1"/>
    </source>
</evidence>
<dbReference type="Pfam" id="PF13519">
    <property type="entry name" value="VWA_2"/>
    <property type="match status" value="1"/>
</dbReference>
<evidence type="ECO:0000256" key="5">
    <source>
        <dbReference type="SAM" id="MobiDB-lite"/>
    </source>
</evidence>
<sequence>MTFLWPEYLWFLPAFVVLVPATYVWLLRRRSRAALRYSSLGVVRAAAKGRNWRRHLPPVLFLLACSGMLLAAARPVARVPLPWARSSIMLAMDVSLSMRVSDVKPTRLEAAQEAAKVFLRELPRDIEVGLVTFAASSQVAQRATLDRASLVASIDAFQMQMGTAVGNAIVSCLAELFPEDRIDLGEMTFGSSKPQGRSLDEKAKAPPRQITPVAPGSYDAAAIILLSDGRRTTGVDTLEAAKMAADRGVRIYAVGLGTVDGDAATPEGMAIYMKLDEPTLREVARMTGGEYFHAGTAEKLRSVYEKLGSRVQVVTRETELAGVFALISAVIATTAAALSLLWFGRIS</sequence>
<organism evidence="8 9">
    <name type="scientific">Variovorax humicola</name>
    <dbReference type="NCBI Taxonomy" id="1769758"/>
    <lineage>
        <taxon>Bacteria</taxon>
        <taxon>Pseudomonadati</taxon>
        <taxon>Pseudomonadota</taxon>
        <taxon>Betaproteobacteria</taxon>
        <taxon>Burkholderiales</taxon>
        <taxon>Comamonadaceae</taxon>
        <taxon>Variovorax</taxon>
    </lineage>
</organism>
<dbReference type="SMART" id="SM00327">
    <property type="entry name" value="VWA"/>
    <property type="match status" value="1"/>
</dbReference>
<keyword evidence="2 6" id="KW-0812">Transmembrane</keyword>
<reference evidence="8 9" key="1">
    <citation type="submission" date="2024-03" db="EMBL/GenBank/DDBJ databases">
        <title>Novel species of the genus Variovorax.</title>
        <authorList>
            <person name="Liu Q."/>
            <person name="Xin Y.-H."/>
        </authorList>
    </citation>
    <scope>NUCLEOTIDE SEQUENCE [LARGE SCALE GENOMIC DNA]</scope>
    <source>
        <strain evidence="8 9">KACC 18501</strain>
    </source>
</reference>
<evidence type="ECO:0000313" key="9">
    <source>
        <dbReference type="Proteomes" id="UP001363010"/>
    </source>
</evidence>
<comment type="caution">
    <text evidence="8">The sequence shown here is derived from an EMBL/GenBank/DDBJ whole genome shotgun (WGS) entry which is preliminary data.</text>
</comment>
<accession>A0ABU8VZ58</accession>
<name>A0ABU8VZ58_9BURK</name>
<evidence type="ECO:0000256" key="4">
    <source>
        <dbReference type="ARBA" id="ARBA00023136"/>
    </source>
</evidence>
<evidence type="ECO:0000256" key="6">
    <source>
        <dbReference type="SAM" id="Phobius"/>
    </source>
</evidence>
<dbReference type="RefSeq" id="WP_340364127.1">
    <property type="nucleotide sequence ID" value="NZ_JBBKZV010000006.1"/>
</dbReference>
<evidence type="ECO:0000259" key="7">
    <source>
        <dbReference type="PROSITE" id="PS50234"/>
    </source>
</evidence>
<dbReference type="PROSITE" id="PS50234">
    <property type="entry name" value="VWFA"/>
    <property type="match status" value="1"/>
</dbReference>
<protein>
    <submittedName>
        <fullName evidence="8">VWA domain-containing protein</fullName>
    </submittedName>
</protein>
<gene>
    <name evidence="8" type="ORF">WKW80_13840</name>
</gene>
<keyword evidence="9" id="KW-1185">Reference proteome</keyword>
<dbReference type="PANTHER" id="PTHR22550:SF5">
    <property type="entry name" value="LEUCINE ZIPPER PROTEIN 4"/>
    <property type="match status" value="1"/>
</dbReference>